<reference evidence="1" key="1">
    <citation type="journal article" date="2021" name="Proc. Natl. Acad. Sci. U.S.A.">
        <title>A Catalog of Tens of Thousands of Viruses from Human Metagenomes Reveals Hidden Associations with Chronic Diseases.</title>
        <authorList>
            <person name="Tisza M.J."/>
            <person name="Buck C.B."/>
        </authorList>
    </citation>
    <scope>NUCLEOTIDE SEQUENCE</scope>
    <source>
        <strain evidence="1">CtcyQ27</strain>
    </source>
</reference>
<name>A0A8S5UF60_9CAUD</name>
<evidence type="ECO:0000313" key="1">
    <source>
        <dbReference type="EMBL" id="DAF93112.1"/>
    </source>
</evidence>
<accession>A0A8S5UF60</accession>
<protein>
    <submittedName>
        <fullName evidence="1">Uncharacterized protein</fullName>
    </submittedName>
</protein>
<dbReference type="EMBL" id="BK016080">
    <property type="protein sequence ID" value="DAF93112.1"/>
    <property type="molecule type" value="Genomic_DNA"/>
</dbReference>
<sequence length="339" mass="39640">MSNVSMFLFNDDEEMKPKPSEIKRLQEGSVKCIEKKKEPYVEGMIFVLQMDREIDKDKHCIISPGGYEFKSSKSEKSLQFDFFDYAGYIDSNDKTKILFETEVLDRQSFPGTIDKLNKSFCEDINEITEFYVYTGEDEDPELNLSKIIDISLLFTDGTKIDIKEEVINKYNEKITKTKEKKKMPMINRLSSMSLTLKFKNLPDDIMYKSLSESKSITIFDIIQLSSSRLGKSAKFAFCGEVENHFFEHDKSILIEKQNYLDNSAFYDDIDILTEDFIKSVDVINYISFDDVLLMPNLPIQSILTIKYEFENGDEYYANDYVIDEFNRRIKENMNLIHIN</sequence>
<proteinExistence type="predicted"/>
<organism evidence="1">
    <name type="scientific">Myoviridae sp. ctcyQ27</name>
    <dbReference type="NCBI Taxonomy" id="2825139"/>
    <lineage>
        <taxon>Viruses</taxon>
        <taxon>Duplodnaviria</taxon>
        <taxon>Heunggongvirae</taxon>
        <taxon>Uroviricota</taxon>
        <taxon>Caudoviricetes</taxon>
    </lineage>
</organism>